<evidence type="ECO:0000313" key="1">
    <source>
        <dbReference type="EMBL" id="KAK3729771.1"/>
    </source>
</evidence>
<dbReference type="SUPFAM" id="SSF56672">
    <property type="entry name" value="DNA/RNA polymerases"/>
    <property type="match status" value="1"/>
</dbReference>
<keyword evidence="2" id="KW-1185">Reference proteome</keyword>
<dbReference type="Proteomes" id="UP001283361">
    <property type="component" value="Unassembled WGS sequence"/>
</dbReference>
<gene>
    <name evidence="1" type="ORF">RRG08_022084</name>
</gene>
<dbReference type="AlphaFoldDB" id="A0AAE1CRK9"/>
<comment type="caution">
    <text evidence="1">The sequence shown here is derived from an EMBL/GenBank/DDBJ whole genome shotgun (WGS) entry which is preliminary data.</text>
</comment>
<accession>A0AAE1CRK9</accession>
<dbReference type="InterPro" id="IPR043502">
    <property type="entry name" value="DNA/RNA_pol_sf"/>
</dbReference>
<proteinExistence type="predicted"/>
<reference evidence="1" key="1">
    <citation type="journal article" date="2023" name="G3 (Bethesda)">
        <title>A reference genome for the long-term kleptoplast-retaining sea slug Elysia crispata morphotype clarki.</title>
        <authorList>
            <person name="Eastman K.E."/>
            <person name="Pendleton A.L."/>
            <person name="Shaikh M.A."/>
            <person name="Suttiyut T."/>
            <person name="Ogas R."/>
            <person name="Tomko P."/>
            <person name="Gavelis G."/>
            <person name="Widhalm J.R."/>
            <person name="Wisecaver J.H."/>
        </authorList>
    </citation>
    <scope>NUCLEOTIDE SEQUENCE</scope>
    <source>
        <strain evidence="1">ECLA1</strain>
    </source>
</reference>
<name>A0AAE1CRK9_9GAST</name>
<evidence type="ECO:0000313" key="2">
    <source>
        <dbReference type="Proteomes" id="UP001283361"/>
    </source>
</evidence>
<sequence>MKVFCLIIALRRAERPLKRFIVISVGFSSHATTVTSDSSHSCVTKLSWVSEMRTFNNAASAIAAITLPARAKQEVVLKGTSLSHLIESEPAWVNTVLGRKSKLVCCKRIVNKIPVRAITDLPQSTCLTQFRHFLEMVQYLSRYMPNLTDDQHPIQSLTKKGCSLCEV</sequence>
<organism evidence="1 2">
    <name type="scientific">Elysia crispata</name>
    <name type="common">lettuce slug</name>
    <dbReference type="NCBI Taxonomy" id="231223"/>
    <lineage>
        <taxon>Eukaryota</taxon>
        <taxon>Metazoa</taxon>
        <taxon>Spiralia</taxon>
        <taxon>Lophotrochozoa</taxon>
        <taxon>Mollusca</taxon>
        <taxon>Gastropoda</taxon>
        <taxon>Heterobranchia</taxon>
        <taxon>Euthyneura</taxon>
        <taxon>Panpulmonata</taxon>
        <taxon>Sacoglossa</taxon>
        <taxon>Placobranchoidea</taxon>
        <taxon>Plakobranchidae</taxon>
        <taxon>Elysia</taxon>
    </lineage>
</organism>
<protein>
    <submittedName>
        <fullName evidence="1">Uncharacterized protein</fullName>
    </submittedName>
</protein>
<dbReference type="Gene3D" id="3.30.70.270">
    <property type="match status" value="1"/>
</dbReference>
<dbReference type="EMBL" id="JAWDGP010007114">
    <property type="protein sequence ID" value="KAK3729771.1"/>
    <property type="molecule type" value="Genomic_DNA"/>
</dbReference>
<dbReference type="InterPro" id="IPR043128">
    <property type="entry name" value="Rev_trsase/Diguanyl_cyclase"/>
</dbReference>